<dbReference type="AlphaFoldDB" id="A0A016W307"/>
<reference evidence="2" key="1">
    <citation type="journal article" date="2015" name="Nat. Genet.">
        <title>The genome and transcriptome of the zoonotic hookworm Ancylostoma ceylanicum identify infection-specific gene families.</title>
        <authorList>
            <person name="Schwarz E.M."/>
            <person name="Hu Y."/>
            <person name="Antoshechkin I."/>
            <person name="Miller M.M."/>
            <person name="Sternberg P.W."/>
            <person name="Aroian R.V."/>
        </authorList>
    </citation>
    <scope>NUCLEOTIDE SEQUENCE</scope>
    <source>
        <strain evidence="2">HY135</strain>
    </source>
</reference>
<evidence type="ECO:0000313" key="2">
    <source>
        <dbReference type="Proteomes" id="UP000024635"/>
    </source>
</evidence>
<organism evidence="1 2">
    <name type="scientific">Ancylostoma ceylanicum</name>
    <dbReference type="NCBI Taxonomy" id="53326"/>
    <lineage>
        <taxon>Eukaryota</taxon>
        <taxon>Metazoa</taxon>
        <taxon>Ecdysozoa</taxon>
        <taxon>Nematoda</taxon>
        <taxon>Chromadorea</taxon>
        <taxon>Rhabditida</taxon>
        <taxon>Rhabditina</taxon>
        <taxon>Rhabditomorpha</taxon>
        <taxon>Strongyloidea</taxon>
        <taxon>Ancylostomatidae</taxon>
        <taxon>Ancylostomatinae</taxon>
        <taxon>Ancylostoma</taxon>
    </lineage>
</organism>
<proteinExistence type="predicted"/>
<name>A0A016W307_9BILA</name>
<protein>
    <submittedName>
        <fullName evidence="1">Uncharacterized protein</fullName>
    </submittedName>
</protein>
<accession>A0A016W307</accession>
<dbReference type="Proteomes" id="UP000024635">
    <property type="component" value="Unassembled WGS sequence"/>
</dbReference>
<evidence type="ECO:0000313" key="1">
    <source>
        <dbReference type="EMBL" id="EYC33378.1"/>
    </source>
</evidence>
<comment type="caution">
    <text evidence="1">The sequence shown here is derived from an EMBL/GenBank/DDBJ whole genome shotgun (WGS) entry which is preliminary data.</text>
</comment>
<sequence length="128" mass="14843">MKIHTTGCSCTYSQREEFPNEEFYALDRDGPRIRQITVANLKIWRDGPPYSRYLPERLGWLIFLYIFFPENLAGDTPVITFQKEVVQVCGEGRSVVLHCPQWSKNNQSHWEYQNWMRGGAAAARDGDA</sequence>
<keyword evidence="2" id="KW-1185">Reference proteome</keyword>
<gene>
    <name evidence="1" type="primary">Acey_s0002.g763</name>
    <name evidence="1" type="ORF">Y032_0002g763</name>
</gene>
<dbReference type="EMBL" id="JARK01001338">
    <property type="protein sequence ID" value="EYC33378.1"/>
    <property type="molecule type" value="Genomic_DNA"/>
</dbReference>